<proteinExistence type="predicted"/>
<accession>A0A915K3N7</accession>
<protein>
    <submittedName>
        <fullName evidence="2">Uncharacterized protein</fullName>
    </submittedName>
</protein>
<dbReference type="Proteomes" id="UP000887565">
    <property type="component" value="Unplaced"/>
</dbReference>
<sequence>MVHDGDVLIFTATVGMYELKNENIKFYGVTALSTYVEEKVARQEQKDVFWCVLENLRGNNSDLIITDTTFLRKPVLEDSSKNDPSVMQTEENWN</sequence>
<evidence type="ECO:0000313" key="1">
    <source>
        <dbReference type="Proteomes" id="UP000887565"/>
    </source>
</evidence>
<name>A0A915K3N7_ROMCU</name>
<organism evidence="1 2">
    <name type="scientific">Romanomermis culicivorax</name>
    <name type="common">Nematode worm</name>
    <dbReference type="NCBI Taxonomy" id="13658"/>
    <lineage>
        <taxon>Eukaryota</taxon>
        <taxon>Metazoa</taxon>
        <taxon>Ecdysozoa</taxon>
        <taxon>Nematoda</taxon>
        <taxon>Enoplea</taxon>
        <taxon>Dorylaimia</taxon>
        <taxon>Mermithida</taxon>
        <taxon>Mermithoidea</taxon>
        <taxon>Mermithidae</taxon>
        <taxon>Romanomermis</taxon>
    </lineage>
</organism>
<dbReference type="AlphaFoldDB" id="A0A915K3N7"/>
<reference evidence="2" key="1">
    <citation type="submission" date="2022-11" db="UniProtKB">
        <authorList>
            <consortium name="WormBaseParasite"/>
        </authorList>
    </citation>
    <scope>IDENTIFICATION</scope>
</reference>
<evidence type="ECO:0000313" key="2">
    <source>
        <dbReference type="WBParaSite" id="nRc.2.0.1.t32443-RA"/>
    </source>
</evidence>
<keyword evidence="1" id="KW-1185">Reference proteome</keyword>
<dbReference type="WBParaSite" id="nRc.2.0.1.t32443-RA">
    <property type="protein sequence ID" value="nRc.2.0.1.t32443-RA"/>
    <property type="gene ID" value="nRc.2.0.1.g32443"/>
</dbReference>